<proteinExistence type="predicted"/>
<keyword evidence="2" id="KW-1185">Reference proteome</keyword>
<gene>
    <name evidence="1" type="ORF">BAU07_19390</name>
</gene>
<accession>A0A193GHC6</accession>
<reference evidence="1 2" key="1">
    <citation type="submission" date="2016-06" db="EMBL/GenBank/DDBJ databases">
        <title>Complete genome sequences of Bordetella bronchialis and Bordetella flabilis.</title>
        <authorList>
            <person name="LiPuma J.J."/>
            <person name="Spilker T."/>
        </authorList>
    </citation>
    <scope>NUCLEOTIDE SEQUENCE [LARGE SCALE GENOMIC DNA]</scope>
    <source>
        <strain evidence="1 2">AU10664</strain>
    </source>
</reference>
<dbReference type="STRING" id="463014.BAU07_19390"/>
<name>A0A193GHC6_9BORD</name>
<dbReference type="EMBL" id="CP016172">
    <property type="protein sequence ID" value="ANN78993.1"/>
    <property type="molecule type" value="Genomic_DNA"/>
</dbReference>
<dbReference type="Proteomes" id="UP000091926">
    <property type="component" value="Chromosome"/>
</dbReference>
<dbReference type="OrthoDB" id="8636982at2"/>
<dbReference type="RefSeq" id="WP_066661146.1">
    <property type="nucleotide sequence ID" value="NZ_CBCSCL010000012.1"/>
</dbReference>
<dbReference type="KEGG" id="bfz:BAU07_19390"/>
<evidence type="ECO:0000313" key="2">
    <source>
        <dbReference type="Proteomes" id="UP000091926"/>
    </source>
</evidence>
<organism evidence="1 2">
    <name type="scientific">Bordetella flabilis</name>
    <dbReference type="NCBI Taxonomy" id="463014"/>
    <lineage>
        <taxon>Bacteria</taxon>
        <taxon>Pseudomonadati</taxon>
        <taxon>Pseudomonadota</taxon>
        <taxon>Betaproteobacteria</taxon>
        <taxon>Burkholderiales</taxon>
        <taxon>Alcaligenaceae</taxon>
        <taxon>Bordetella</taxon>
    </lineage>
</organism>
<protein>
    <submittedName>
        <fullName evidence="1">Uncharacterized protein</fullName>
    </submittedName>
</protein>
<sequence length="80" mass="8460">MLTDAQLQLLKEIHSGHAGIDERQAQALLEHELITRQQGGAGFGVTPQGRHALGLREGFGDAIVDAVLPGAGAQQAEEKH</sequence>
<dbReference type="AlphaFoldDB" id="A0A193GHC6"/>
<evidence type="ECO:0000313" key="1">
    <source>
        <dbReference type="EMBL" id="ANN78993.1"/>
    </source>
</evidence>